<reference evidence="6" key="1">
    <citation type="submission" date="2019-01" db="EMBL/GenBank/DDBJ databases">
        <title>Cytophagaceae bacterium strain CAR-16.</title>
        <authorList>
            <person name="Chen W.-M."/>
        </authorList>
    </citation>
    <scope>NUCLEOTIDE SEQUENCE [LARGE SCALE GENOMIC DNA]</scope>
    <source>
        <strain evidence="6">ICH-30</strain>
    </source>
</reference>
<feature type="repeat" description="TPR" evidence="3">
    <location>
        <begin position="70"/>
        <end position="103"/>
    </location>
</feature>
<dbReference type="InterPro" id="IPR019734">
    <property type="entry name" value="TPR_rpt"/>
</dbReference>
<feature type="repeat" description="TPR" evidence="3">
    <location>
        <begin position="2"/>
        <end position="35"/>
    </location>
</feature>
<dbReference type="PANTHER" id="PTHR44943:SF4">
    <property type="entry name" value="TPR REPEAT-CONTAINING PROTEIN MJ0798"/>
    <property type="match status" value="1"/>
</dbReference>
<feature type="transmembrane region" description="Helical" evidence="4">
    <location>
        <begin position="386"/>
        <end position="407"/>
    </location>
</feature>
<feature type="repeat" description="TPR" evidence="3">
    <location>
        <begin position="172"/>
        <end position="205"/>
    </location>
</feature>
<keyword evidence="4" id="KW-0472">Membrane</keyword>
<dbReference type="RefSeq" id="WP_129464146.1">
    <property type="nucleotide sequence ID" value="NZ_JACSXZ010000001.1"/>
</dbReference>
<dbReference type="Pfam" id="PF14559">
    <property type="entry name" value="TPR_19"/>
    <property type="match status" value="1"/>
</dbReference>
<dbReference type="AlphaFoldDB" id="A0A4Q1KT88"/>
<keyword evidence="4" id="KW-0812">Transmembrane</keyword>
<dbReference type="EMBL" id="SBKQ01000006">
    <property type="protein sequence ID" value="RXR32619.1"/>
    <property type="molecule type" value="Genomic_DNA"/>
</dbReference>
<accession>A0A4Q1KT88</accession>
<gene>
    <name evidence="5" type="ORF">EQG68_07265</name>
</gene>
<protein>
    <submittedName>
        <fullName evidence="5">Uncharacterized protein</fullName>
    </submittedName>
</protein>
<keyword evidence="6" id="KW-1185">Reference proteome</keyword>
<name>A0A4Q1KT88_9FLAO</name>
<feature type="transmembrane region" description="Helical" evidence="4">
    <location>
        <begin position="314"/>
        <end position="331"/>
    </location>
</feature>
<keyword evidence="2 3" id="KW-0802">TPR repeat</keyword>
<organism evidence="5 6">
    <name type="scientific">Flavobacterium piscinae</name>
    <dbReference type="NCBI Taxonomy" id="2506424"/>
    <lineage>
        <taxon>Bacteria</taxon>
        <taxon>Pseudomonadati</taxon>
        <taxon>Bacteroidota</taxon>
        <taxon>Flavobacteriia</taxon>
        <taxon>Flavobacteriales</taxon>
        <taxon>Flavobacteriaceae</taxon>
        <taxon>Flavobacterium</taxon>
    </lineage>
</organism>
<evidence type="ECO:0000256" key="4">
    <source>
        <dbReference type="SAM" id="Phobius"/>
    </source>
</evidence>
<keyword evidence="4" id="KW-1133">Transmembrane helix</keyword>
<feature type="transmembrane region" description="Helical" evidence="4">
    <location>
        <begin position="361"/>
        <end position="380"/>
    </location>
</feature>
<dbReference type="InterPro" id="IPR011990">
    <property type="entry name" value="TPR-like_helical_dom_sf"/>
</dbReference>
<evidence type="ECO:0000313" key="6">
    <source>
        <dbReference type="Proteomes" id="UP000289734"/>
    </source>
</evidence>
<evidence type="ECO:0000313" key="5">
    <source>
        <dbReference type="EMBL" id="RXR32619.1"/>
    </source>
</evidence>
<comment type="caution">
    <text evidence="5">The sequence shown here is derived from an EMBL/GenBank/DDBJ whole genome shotgun (WGS) entry which is preliminary data.</text>
</comment>
<evidence type="ECO:0000256" key="3">
    <source>
        <dbReference type="PROSITE-ProRule" id="PRU00339"/>
    </source>
</evidence>
<dbReference type="OrthoDB" id="1489995at2"/>
<keyword evidence="1" id="KW-0677">Repeat</keyword>
<dbReference type="Gene3D" id="1.25.40.10">
    <property type="entry name" value="Tetratricopeptide repeat domain"/>
    <property type="match status" value="1"/>
</dbReference>
<proteinExistence type="predicted"/>
<feature type="transmembrane region" description="Helical" evidence="4">
    <location>
        <begin position="272"/>
        <end position="294"/>
    </location>
</feature>
<dbReference type="SMART" id="SM00028">
    <property type="entry name" value="TPR"/>
    <property type="match status" value="6"/>
</dbReference>
<sequence>MTEQLMERASLLFEQQRYKEAEKSIREVLMIEPDNIAGLNLLAEIKIQNEEYDDALMIINNAIGIVPDYDVLYYTKARILLNQNKIKLALEASKEALSLDPYDPNNHALLGLTLNHSKQFEDALNAANEALEIDGSHILALNVRSTALLKLNRKEDSFSTIEGALNEDPNNSYTHANFGWGLLEKGETDKALVHFKEALKNDPNSEFTQAGMAEALKSKYLVYKWFLKYSFWMSNLTSKNQWIFIIGFYLISRVLRSVSESNEALQPYLTPVIILLAIFAFSTWIMQPLSNLLFRLNKFGKHLLTTDEIKSSNLVGISIIVLMIGLVTMLFNVNFGAALSVFGFTLMIPLSRLFDKPTSFFLSYGIGMLLVGCIALFSVFMTNELFNSFSIIYLVAFIAFQWLSNYFTIKN</sequence>
<dbReference type="InterPro" id="IPR051685">
    <property type="entry name" value="Ycf3/AcsC/BcsC/TPR_MFPF"/>
</dbReference>
<evidence type="ECO:0000256" key="2">
    <source>
        <dbReference type="ARBA" id="ARBA00022803"/>
    </source>
</evidence>
<dbReference type="Pfam" id="PF13181">
    <property type="entry name" value="TPR_8"/>
    <property type="match status" value="1"/>
</dbReference>
<dbReference type="PANTHER" id="PTHR44943">
    <property type="entry name" value="CELLULOSE SYNTHASE OPERON PROTEIN C"/>
    <property type="match status" value="1"/>
</dbReference>
<evidence type="ECO:0000256" key="1">
    <source>
        <dbReference type="ARBA" id="ARBA00022737"/>
    </source>
</evidence>
<dbReference type="SUPFAM" id="SSF48439">
    <property type="entry name" value="Protein prenylyltransferase"/>
    <property type="match status" value="1"/>
</dbReference>
<dbReference type="Proteomes" id="UP000289734">
    <property type="component" value="Unassembled WGS sequence"/>
</dbReference>
<dbReference type="PROSITE" id="PS50005">
    <property type="entry name" value="TPR"/>
    <property type="match status" value="3"/>
</dbReference>